<dbReference type="InterPro" id="IPR001279">
    <property type="entry name" value="Metallo-B-lactamas"/>
</dbReference>
<dbReference type="EMBL" id="JAPNUD010000031">
    <property type="protein sequence ID" value="MDA0641893.1"/>
    <property type="molecule type" value="Genomic_DNA"/>
</dbReference>
<name>A0ABT4SXA9_9ACTN</name>
<feature type="domain" description="Metallo-beta-lactamase" evidence="1">
    <location>
        <begin position="46"/>
        <end position="261"/>
    </location>
</feature>
<dbReference type="Pfam" id="PF00753">
    <property type="entry name" value="Lactamase_B"/>
    <property type="match status" value="1"/>
</dbReference>
<reference evidence="2 3" key="1">
    <citation type="submission" date="2022-11" db="EMBL/GenBank/DDBJ databases">
        <title>Nonomuraea corallina sp. nov., a new species of the genus Nonomuraea isolated from sea side sediment in Thai sea.</title>
        <authorList>
            <person name="Ngamcharungchit C."/>
            <person name="Matsumoto A."/>
            <person name="Suriyachadkun C."/>
            <person name="Panbangred W."/>
            <person name="Inahashi Y."/>
            <person name="Intra B."/>
        </authorList>
    </citation>
    <scope>NUCLEOTIDE SEQUENCE [LARGE SCALE GENOMIC DNA]</scope>
    <source>
        <strain evidence="2 3">DSM 43553</strain>
    </source>
</reference>
<accession>A0ABT4SXA9</accession>
<dbReference type="Proteomes" id="UP001212498">
    <property type="component" value="Unassembled WGS sequence"/>
</dbReference>
<evidence type="ECO:0000313" key="2">
    <source>
        <dbReference type="EMBL" id="MDA0641893.1"/>
    </source>
</evidence>
<dbReference type="SUPFAM" id="SSF56281">
    <property type="entry name" value="Metallo-hydrolase/oxidoreductase"/>
    <property type="match status" value="1"/>
</dbReference>
<evidence type="ECO:0000313" key="3">
    <source>
        <dbReference type="Proteomes" id="UP001212498"/>
    </source>
</evidence>
<sequence>MAKFVVTPSSEKQRAAWTGGGIPEVERVRPGLWSIPVPIPINPLRYVLVYALELADGVAIIDAGWDTDEAYEALTAGLGVAGYTIADVRAVLVTHIHPDHYGLAGRVREASGAWIGLHPADAGLLRERYDEEFIDALVAKERAQLLRCGVPASTVDELAGASMMIRTFVTMAAPDRLIEDGDRLDLSGWDLRAVWTPGHSPGHLCFAEPSRKLLFTGDHVLPRITSAVAVHPQSAPNPLADYLDALAALRAFDVEEVLPAHEYRFLELAGRVDYVMEHHRERLAEIEEVVSGTDGVTCWDVATKLTWSRPWESIPSFMRRAAGNETLAHLVWLESRGRARRLPGEPELWTRAVNRS</sequence>
<keyword evidence="3" id="KW-1185">Reference proteome</keyword>
<dbReference type="Gene3D" id="1.10.10.10">
    <property type="entry name" value="Winged helix-like DNA-binding domain superfamily/Winged helix DNA-binding domain"/>
    <property type="match status" value="1"/>
</dbReference>
<proteinExistence type="predicted"/>
<dbReference type="InterPro" id="IPR050662">
    <property type="entry name" value="Sec-metab_biosynth-thioest"/>
</dbReference>
<dbReference type="SMART" id="SM00849">
    <property type="entry name" value="Lactamase_B"/>
    <property type="match status" value="1"/>
</dbReference>
<protein>
    <submittedName>
        <fullName evidence="2">MBL fold metallo-hydrolase</fullName>
    </submittedName>
</protein>
<dbReference type="PANTHER" id="PTHR23131:SF4">
    <property type="entry name" value="METALLO-BETA-LACTAMASE SUPERFAMILY POTEIN"/>
    <property type="match status" value="1"/>
</dbReference>
<organism evidence="2 3">
    <name type="scientific">Nonomuraea ferruginea</name>
    <dbReference type="NCBI Taxonomy" id="46174"/>
    <lineage>
        <taxon>Bacteria</taxon>
        <taxon>Bacillati</taxon>
        <taxon>Actinomycetota</taxon>
        <taxon>Actinomycetes</taxon>
        <taxon>Streptosporangiales</taxon>
        <taxon>Streptosporangiaceae</taxon>
        <taxon>Nonomuraea</taxon>
    </lineage>
</organism>
<dbReference type="RefSeq" id="WP_271276600.1">
    <property type="nucleotide sequence ID" value="NZ_BAABFD010000033.1"/>
</dbReference>
<comment type="caution">
    <text evidence="2">The sequence shown here is derived from an EMBL/GenBank/DDBJ whole genome shotgun (WGS) entry which is preliminary data.</text>
</comment>
<dbReference type="InterPro" id="IPR036388">
    <property type="entry name" value="WH-like_DNA-bd_sf"/>
</dbReference>
<dbReference type="Gene3D" id="3.60.15.10">
    <property type="entry name" value="Ribonuclease Z/Hydroxyacylglutathione hydrolase-like"/>
    <property type="match status" value="1"/>
</dbReference>
<dbReference type="PANTHER" id="PTHR23131">
    <property type="entry name" value="ENDORIBONUCLEASE LACTB2"/>
    <property type="match status" value="1"/>
</dbReference>
<gene>
    <name evidence="2" type="ORF">OUY24_14785</name>
</gene>
<dbReference type="InterPro" id="IPR036866">
    <property type="entry name" value="RibonucZ/Hydroxyglut_hydro"/>
</dbReference>
<evidence type="ECO:0000259" key="1">
    <source>
        <dbReference type="SMART" id="SM00849"/>
    </source>
</evidence>